<evidence type="ECO:0000256" key="3">
    <source>
        <dbReference type="ARBA" id="ARBA00022679"/>
    </source>
</evidence>
<feature type="transmembrane region" description="Helical" evidence="9">
    <location>
        <begin position="12"/>
        <end position="32"/>
    </location>
</feature>
<evidence type="ECO:0000313" key="12">
    <source>
        <dbReference type="Proteomes" id="UP001596203"/>
    </source>
</evidence>
<keyword evidence="10" id="KW-0732">Signal</keyword>
<evidence type="ECO:0000256" key="4">
    <source>
        <dbReference type="ARBA" id="ARBA00022692"/>
    </source>
</evidence>
<keyword evidence="5 9" id="KW-1133">Transmembrane helix</keyword>
<evidence type="ECO:0000256" key="2">
    <source>
        <dbReference type="ARBA" id="ARBA00022676"/>
    </source>
</evidence>
<feature type="region of interest" description="Disordered" evidence="8">
    <location>
        <begin position="479"/>
        <end position="504"/>
    </location>
</feature>
<evidence type="ECO:0000256" key="5">
    <source>
        <dbReference type="ARBA" id="ARBA00022989"/>
    </source>
</evidence>
<dbReference type="Pfam" id="PF26314">
    <property type="entry name" value="MptA_B_family"/>
    <property type="match status" value="1"/>
</dbReference>
<feature type="transmembrane region" description="Helical" evidence="9">
    <location>
        <begin position="64"/>
        <end position="82"/>
    </location>
</feature>
<feature type="transmembrane region" description="Helical" evidence="9">
    <location>
        <begin position="426"/>
        <end position="442"/>
    </location>
</feature>
<feature type="transmembrane region" description="Helical" evidence="9">
    <location>
        <begin position="143"/>
        <end position="170"/>
    </location>
</feature>
<proteinExistence type="inferred from homology"/>
<feature type="transmembrane region" description="Helical" evidence="9">
    <location>
        <begin position="38"/>
        <end position="57"/>
    </location>
</feature>
<sequence>MQGSYSPNRLRWLGLACSVAMAASAYLAGAPAQHGPGWGVGVALWAVGAAGLVAVWWRLRTVAAPGWLLATGALWALPLLLAPPLGSHDVYAYACQGELVAAGLDPYVAGPDALPCRWLDWVSPTWRGTPAPYGALWLLVERFAAVVAAGSLPVAVTLLRLAAIGGVLLATVAGARLARRCGAEPARVVWLGALGPLTLVHAVSGAHNDALLAGLVVAGLLAAAGPLAVAGSFAATAPLAGTDRRTVVARLVLAGVAFGAAASIKATALVVVPFALAVVPWARTGRRRIGAGGVLAGATVGTIVLLAGLTGHGFGFVQSWPATAGNVQWSSIPTGVGMAVGYGLRMAGRPEAFANAVEVARLAGLCGLAVVLVVLWRRAVRGPVAEAVSAAGLALLATALLGPVFYAWYALAGVAVLAATAPRGRAATLLYAGAAALIFLTLPDSLGLVTKTKVPGALLDLLLVCWGLARWAGGVRRVNPHRSPTPGPARPSALAGARMLPGRPRFRRARRGHAEAFRPERSPG</sequence>
<keyword evidence="3" id="KW-0808">Transferase</keyword>
<evidence type="ECO:0000256" key="9">
    <source>
        <dbReference type="SAM" id="Phobius"/>
    </source>
</evidence>
<dbReference type="RefSeq" id="WP_377420430.1">
    <property type="nucleotide sequence ID" value="NZ_JBHSPR010000008.1"/>
</dbReference>
<feature type="transmembrane region" description="Helical" evidence="9">
    <location>
        <begin position="359"/>
        <end position="379"/>
    </location>
</feature>
<dbReference type="NCBIfam" id="NF038066">
    <property type="entry name" value="MptB"/>
    <property type="match status" value="1"/>
</dbReference>
<dbReference type="InterPro" id="IPR049829">
    <property type="entry name" value="MptA/B-like"/>
</dbReference>
<dbReference type="Proteomes" id="UP001596203">
    <property type="component" value="Unassembled WGS sequence"/>
</dbReference>
<organism evidence="11 12">
    <name type="scientific">Plantactinospora solaniradicis</name>
    <dbReference type="NCBI Taxonomy" id="1723736"/>
    <lineage>
        <taxon>Bacteria</taxon>
        <taxon>Bacillati</taxon>
        <taxon>Actinomycetota</taxon>
        <taxon>Actinomycetes</taxon>
        <taxon>Micromonosporales</taxon>
        <taxon>Micromonosporaceae</taxon>
        <taxon>Plantactinospora</taxon>
    </lineage>
</organism>
<evidence type="ECO:0000256" key="6">
    <source>
        <dbReference type="ARBA" id="ARBA00023136"/>
    </source>
</evidence>
<evidence type="ECO:0000256" key="10">
    <source>
        <dbReference type="SAM" id="SignalP"/>
    </source>
</evidence>
<feature type="transmembrane region" description="Helical" evidence="9">
    <location>
        <begin position="289"/>
        <end position="309"/>
    </location>
</feature>
<comment type="similarity">
    <text evidence="7">Belongs to the MptA/B family.</text>
</comment>
<evidence type="ECO:0000313" key="11">
    <source>
        <dbReference type="EMBL" id="MFC6016753.1"/>
    </source>
</evidence>
<feature type="signal peptide" evidence="10">
    <location>
        <begin position="1"/>
        <end position="22"/>
    </location>
</feature>
<keyword evidence="2 11" id="KW-0328">Glycosyltransferase</keyword>
<feature type="chain" id="PRO_5045614416" evidence="10">
    <location>
        <begin position="23"/>
        <end position="524"/>
    </location>
</feature>
<evidence type="ECO:0000256" key="1">
    <source>
        <dbReference type="ARBA" id="ARBA00004141"/>
    </source>
</evidence>
<feature type="transmembrane region" description="Helical" evidence="9">
    <location>
        <begin position="391"/>
        <end position="419"/>
    </location>
</feature>
<reference evidence="12" key="1">
    <citation type="journal article" date="2019" name="Int. J. Syst. Evol. Microbiol.">
        <title>The Global Catalogue of Microorganisms (GCM) 10K type strain sequencing project: providing services to taxonomists for standard genome sequencing and annotation.</title>
        <authorList>
            <consortium name="The Broad Institute Genomics Platform"/>
            <consortium name="The Broad Institute Genome Sequencing Center for Infectious Disease"/>
            <person name="Wu L."/>
            <person name="Ma J."/>
        </authorList>
    </citation>
    <scope>NUCLEOTIDE SEQUENCE [LARGE SCALE GENOMIC DNA]</scope>
    <source>
        <strain evidence="12">ZS-35-S2</strain>
    </source>
</reference>
<keyword evidence="12" id="KW-1185">Reference proteome</keyword>
<keyword evidence="4 9" id="KW-0812">Transmembrane</keyword>
<evidence type="ECO:0000256" key="8">
    <source>
        <dbReference type="SAM" id="MobiDB-lite"/>
    </source>
</evidence>
<dbReference type="EMBL" id="JBHSPR010000008">
    <property type="protein sequence ID" value="MFC6016753.1"/>
    <property type="molecule type" value="Genomic_DNA"/>
</dbReference>
<accession>A0ABW1K6T7</accession>
<comment type="subcellular location">
    <subcellularLocation>
        <location evidence="1">Membrane</location>
        <topology evidence="1">Multi-pass membrane protein</topology>
    </subcellularLocation>
</comment>
<protein>
    <submittedName>
        <fullName evidence="11">Polyprenol phosphomannose-dependent alpha 1,6 mannosyltransferase MptB</fullName>
    </submittedName>
</protein>
<gene>
    <name evidence="11" type="primary">mptB</name>
    <name evidence="11" type="ORF">ACFP2T_11120</name>
</gene>
<feature type="transmembrane region" description="Helical" evidence="9">
    <location>
        <begin position="211"/>
        <end position="235"/>
    </location>
</feature>
<evidence type="ECO:0000256" key="7">
    <source>
        <dbReference type="ARBA" id="ARBA00043987"/>
    </source>
</evidence>
<keyword evidence="6 9" id="KW-0472">Membrane</keyword>
<dbReference type="GO" id="GO:0016757">
    <property type="term" value="F:glycosyltransferase activity"/>
    <property type="evidence" value="ECO:0007669"/>
    <property type="project" value="UniProtKB-KW"/>
</dbReference>
<feature type="transmembrane region" description="Helical" evidence="9">
    <location>
        <begin position="247"/>
        <end position="277"/>
    </location>
</feature>
<comment type="caution">
    <text evidence="11">The sequence shown here is derived from an EMBL/GenBank/DDBJ whole genome shotgun (WGS) entry which is preliminary data.</text>
</comment>
<name>A0ABW1K6T7_9ACTN</name>